<dbReference type="AlphaFoldDB" id="A0A6A6GLW2"/>
<sequence>MSQYTIPCKGIVAYSEHEWKWEELLTREPEADEFLVDLIATGVCHTDITGYGGIYPRVLGHEGAGRIVRLGSNKLKSKFAEGDLVILSAASCQDCHYCNTGHPAYCQNHAAVTLRANEPTFVLASDKSKVIGGGYFGQSSFANPTPVKASCAANVTKMVHDAEELKLFAPLGCGIMTGAGAITHVGKCQPDDVVAVVGLGGVGLAGIAAAKHLGVKTIIAADLLESRVDLALDMGATHGLVSSAEALKADGHEDMSIALRSKSPGGLGCTHILDTSPSVAVLSACLEALQNNGTVLQVGVKPVGAKLDLDLLTHMVHGRRLVGVIEGDRDPAEALPELVQWCKDGTLPVAKLLKNYAVKDFDAARKAMEKGDVIKGVLIW</sequence>
<dbReference type="Gene3D" id="3.90.180.10">
    <property type="entry name" value="Medium-chain alcohol dehydrogenases, catalytic domain"/>
    <property type="match status" value="1"/>
</dbReference>
<organism evidence="8 9">
    <name type="scientific">Elsinoe ampelina</name>
    <dbReference type="NCBI Taxonomy" id="302913"/>
    <lineage>
        <taxon>Eukaryota</taxon>
        <taxon>Fungi</taxon>
        <taxon>Dikarya</taxon>
        <taxon>Ascomycota</taxon>
        <taxon>Pezizomycotina</taxon>
        <taxon>Dothideomycetes</taxon>
        <taxon>Dothideomycetidae</taxon>
        <taxon>Myriangiales</taxon>
        <taxon>Elsinoaceae</taxon>
        <taxon>Elsinoe</taxon>
    </lineage>
</organism>
<dbReference type="GO" id="GO:0046872">
    <property type="term" value="F:metal ion binding"/>
    <property type="evidence" value="ECO:0007669"/>
    <property type="project" value="UniProtKB-KW"/>
</dbReference>
<comment type="similarity">
    <text evidence="2">Belongs to the zinc-containing alcohol dehydrogenase family.</text>
</comment>
<accession>A0A6A6GLW2</accession>
<evidence type="ECO:0000259" key="6">
    <source>
        <dbReference type="Pfam" id="PF00107"/>
    </source>
</evidence>
<gene>
    <name evidence="8" type="ORF">BDZ85DRAFT_230379</name>
</gene>
<proteinExistence type="inferred from homology"/>
<feature type="domain" description="Alcohol dehydrogenase-like N-terminal" evidence="7">
    <location>
        <begin position="31"/>
        <end position="111"/>
    </location>
</feature>
<dbReference type="EMBL" id="ML992502">
    <property type="protein sequence ID" value="KAF2226742.1"/>
    <property type="molecule type" value="Genomic_DNA"/>
</dbReference>
<feature type="domain" description="Alcohol dehydrogenase-like C-terminal" evidence="6">
    <location>
        <begin position="201"/>
        <end position="341"/>
    </location>
</feature>
<evidence type="ECO:0000313" key="8">
    <source>
        <dbReference type="EMBL" id="KAF2226742.1"/>
    </source>
</evidence>
<dbReference type="Gene3D" id="3.40.50.720">
    <property type="entry name" value="NAD(P)-binding Rossmann-like Domain"/>
    <property type="match status" value="1"/>
</dbReference>
<dbReference type="SUPFAM" id="SSF51735">
    <property type="entry name" value="NAD(P)-binding Rossmann-fold domains"/>
    <property type="match status" value="1"/>
</dbReference>
<reference evidence="9" key="1">
    <citation type="journal article" date="2020" name="Stud. Mycol.">
        <title>101 Dothideomycetes genomes: A test case for predicting lifestyles and emergence of pathogens.</title>
        <authorList>
            <person name="Haridas S."/>
            <person name="Albert R."/>
            <person name="Binder M."/>
            <person name="Bloem J."/>
            <person name="LaButti K."/>
            <person name="Salamov A."/>
            <person name="Andreopoulos B."/>
            <person name="Baker S."/>
            <person name="Barry K."/>
            <person name="Bills G."/>
            <person name="Bluhm B."/>
            <person name="Cannon C."/>
            <person name="Castanera R."/>
            <person name="Culley D."/>
            <person name="Daum C."/>
            <person name="Ezra D."/>
            <person name="Gonzalez J."/>
            <person name="Henrissat B."/>
            <person name="Kuo A."/>
            <person name="Liang C."/>
            <person name="Lipzen A."/>
            <person name="Lutzoni F."/>
            <person name="Magnuson J."/>
            <person name="Mondo S."/>
            <person name="Nolan M."/>
            <person name="Ohm R."/>
            <person name="Pangilinan J."/>
            <person name="Park H.-J."/>
            <person name="Ramirez L."/>
            <person name="Alfaro M."/>
            <person name="Sun H."/>
            <person name="Tritt A."/>
            <person name="Yoshinaga Y."/>
            <person name="Zwiers L.-H."/>
            <person name="Turgeon B."/>
            <person name="Goodwin S."/>
            <person name="Spatafora J."/>
            <person name="Crous P."/>
            <person name="Grigoriev I."/>
        </authorList>
    </citation>
    <scope>NUCLEOTIDE SEQUENCE [LARGE SCALE GENOMIC DNA]</scope>
    <source>
        <strain evidence="9">CECT 20119</strain>
    </source>
</reference>
<evidence type="ECO:0000256" key="2">
    <source>
        <dbReference type="ARBA" id="ARBA00008072"/>
    </source>
</evidence>
<dbReference type="Pfam" id="PF00107">
    <property type="entry name" value="ADH_zinc_N"/>
    <property type="match status" value="1"/>
</dbReference>
<dbReference type="InterPro" id="IPR013149">
    <property type="entry name" value="ADH-like_C"/>
</dbReference>
<dbReference type="InterPro" id="IPR036291">
    <property type="entry name" value="NAD(P)-bd_dom_sf"/>
</dbReference>
<dbReference type="Pfam" id="PF08240">
    <property type="entry name" value="ADH_N"/>
    <property type="match status" value="1"/>
</dbReference>
<name>A0A6A6GLW2_9PEZI</name>
<dbReference type="InterPro" id="IPR011032">
    <property type="entry name" value="GroES-like_sf"/>
</dbReference>
<evidence type="ECO:0000256" key="4">
    <source>
        <dbReference type="ARBA" id="ARBA00022833"/>
    </source>
</evidence>
<dbReference type="SUPFAM" id="SSF50129">
    <property type="entry name" value="GroES-like"/>
    <property type="match status" value="1"/>
</dbReference>
<comment type="cofactor">
    <cofactor evidence="1">
        <name>Zn(2+)</name>
        <dbReference type="ChEBI" id="CHEBI:29105"/>
    </cofactor>
</comment>
<dbReference type="OrthoDB" id="1560166at2759"/>
<protein>
    <submittedName>
        <fullName evidence="8">Putative alcohol dehydrogenase</fullName>
    </submittedName>
</protein>
<dbReference type="Proteomes" id="UP000799538">
    <property type="component" value="Unassembled WGS sequence"/>
</dbReference>
<evidence type="ECO:0000259" key="7">
    <source>
        <dbReference type="Pfam" id="PF08240"/>
    </source>
</evidence>
<keyword evidence="5" id="KW-0560">Oxidoreductase</keyword>
<dbReference type="InterPro" id="IPR013154">
    <property type="entry name" value="ADH-like_N"/>
</dbReference>
<dbReference type="GO" id="GO:0016491">
    <property type="term" value="F:oxidoreductase activity"/>
    <property type="evidence" value="ECO:0007669"/>
    <property type="project" value="UniProtKB-KW"/>
</dbReference>
<evidence type="ECO:0000256" key="5">
    <source>
        <dbReference type="ARBA" id="ARBA00023002"/>
    </source>
</evidence>
<evidence type="ECO:0000256" key="1">
    <source>
        <dbReference type="ARBA" id="ARBA00001947"/>
    </source>
</evidence>
<keyword evidence="9" id="KW-1185">Reference proteome</keyword>
<dbReference type="PANTHER" id="PTHR43350:SF18">
    <property type="entry name" value="ENOYL REDUCTASE (ER) DOMAIN-CONTAINING PROTEIN"/>
    <property type="match status" value="1"/>
</dbReference>
<keyword evidence="3" id="KW-0479">Metal-binding</keyword>
<evidence type="ECO:0000256" key="3">
    <source>
        <dbReference type="ARBA" id="ARBA00022723"/>
    </source>
</evidence>
<dbReference type="PANTHER" id="PTHR43350">
    <property type="entry name" value="NAD-DEPENDENT ALCOHOL DEHYDROGENASE"/>
    <property type="match status" value="1"/>
</dbReference>
<keyword evidence="4" id="KW-0862">Zinc</keyword>
<evidence type="ECO:0000313" key="9">
    <source>
        <dbReference type="Proteomes" id="UP000799538"/>
    </source>
</evidence>